<keyword evidence="7" id="KW-1185">Reference proteome</keyword>
<comment type="similarity">
    <text evidence="5">Belongs to the UPF0391 family.</text>
</comment>
<reference evidence="6 7" key="1">
    <citation type="submission" date="2017-03" db="EMBL/GenBank/DDBJ databases">
        <title>Complete genome sequence of Blastomonas fulva degrading microcsystin LR.</title>
        <authorList>
            <person name="Lee H.-g."/>
            <person name="Jin L."/>
            <person name="oh H.-M."/>
        </authorList>
    </citation>
    <scope>NUCLEOTIDE SEQUENCE [LARGE SCALE GENOMIC DNA]</scope>
    <source>
        <strain evidence="6 7">T2</strain>
    </source>
</reference>
<dbReference type="Pfam" id="PF07043">
    <property type="entry name" value="DUF1328"/>
    <property type="match status" value="1"/>
</dbReference>
<keyword evidence="2 5" id="KW-0812">Transmembrane</keyword>
<keyword evidence="4 5" id="KW-0472">Membrane</keyword>
<protein>
    <recommendedName>
        <fullName evidence="5">UPF0391 membrane protein B5J99_07675</fullName>
    </recommendedName>
</protein>
<sequence length="57" mass="6083">MLRAALIFAIIALVLGVLGFGGLAGFAWDLAKILFWIAVVIAVALFVLGTFVYKKVT</sequence>
<feature type="transmembrane region" description="Helical" evidence="5">
    <location>
        <begin position="7"/>
        <end position="27"/>
    </location>
</feature>
<evidence type="ECO:0000313" key="7">
    <source>
        <dbReference type="Proteomes" id="UP000258016"/>
    </source>
</evidence>
<dbReference type="Proteomes" id="UP000258016">
    <property type="component" value="Chromosome"/>
</dbReference>
<proteinExistence type="inferred from homology"/>
<dbReference type="GeneID" id="303485447"/>
<evidence type="ECO:0000313" key="6">
    <source>
        <dbReference type="EMBL" id="ASR51356.1"/>
    </source>
</evidence>
<dbReference type="HAMAP" id="MF_01361">
    <property type="entry name" value="UPF0391"/>
    <property type="match status" value="1"/>
</dbReference>
<evidence type="ECO:0000256" key="4">
    <source>
        <dbReference type="ARBA" id="ARBA00023136"/>
    </source>
</evidence>
<dbReference type="PIRSF" id="PIRSF036466">
    <property type="entry name" value="UCP036466"/>
    <property type="match status" value="1"/>
</dbReference>
<evidence type="ECO:0000256" key="5">
    <source>
        <dbReference type="HAMAP-Rule" id="MF_01361"/>
    </source>
</evidence>
<organism evidence="6 7">
    <name type="scientific">Blastomonas fulva</name>
    <dbReference type="NCBI Taxonomy" id="1550728"/>
    <lineage>
        <taxon>Bacteria</taxon>
        <taxon>Pseudomonadati</taxon>
        <taxon>Pseudomonadota</taxon>
        <taxon>Alphaproteobacteria</taxon>
        <taxon>Sphingomonadales</taxon>
        <taxon>Sphingomonadaceae</taxon>
        <taxon>Blastomonas</taxon>
    </lineage>
</organism>
<evidence type="ECO:0000256" key="3">
    <source>
        <dbReference type="ARBA" id="ARBA00022989"/>
    </source>
</evidence>
<dbReference type="RefSeq" id="WP_069051341.1">
    <property type="nucleotide sequence ID" value="NZ_CP020083.1"/>
</dbReference>
<gene>
    <name evidence="6" type="ORF">B5J99_07675</name>
</gene>
<feature type="transmembrane region" description="Helical" evidence="5">
    <location>
        <begin position="33"/>
        <end position="53"/>
    </location>
</feature>
<keyword evidence="3 5" id="KW-1133">Transmembrane helix</keyword>
<name>A0ABM6M617_9SPHN</name>
<evidence type="ECO:0000256" key="1">
    <source>
        <dbReference type="ARBA" id="ARBA00022475"/>
    </source>
</evidence>
<dbReference type="InterPro" id="IPR009760">
    <property type="entry name" value="DUF1328"/>
</dbReference>
<keyword evidence="1 5" id="KW-1003">Cell membrane</keyword>
<evidence type="ECO:0000256" key="2">
    <source>
        <dbReference type="ARBA" id="ARBA00022692"/>
    </source>
</evidence>
<accession>A0ABM6M617</accession>
<dbReference type="EMBL" id="CP020083">
    <property type="protein sequence ID" value="ASR51356.1"/>
    <property type="molecule type" value="Genomic_DNA"/>
</dbReference>
<comment type="caution">
    <text evidence="5">Lacks conserved residue(s) required for the propagation of feature annotation.</text>
</comment>